<dbReference type="Proteomes" id="UP001189225">
    <property type="component" value="Unassembled WGS sequence"/>
</dbReference>
<evidence type="ECO:0000313" key="1">
    <source>
        <dbReference type="EMBL" id="CAJ0739456.1"/>
    </source>
</evidence>
<reference evidence="1 2" key="1">
    <citation type="submission" date="2023-07" db="EMBL/GenBank/DDBJ databases">
        <authorList>
            <person name="Peeters C."/>
        </authorList>
    </citation>
    <scope>NUCLEOTIDE SEQUENCE [LARGE SCALE GENOMIC DNA]</scope>
    <source>
        <strain evidence="1 2">R-16034</strain>
    </source>
</reference>
<organism evidence="1 2">
    <name type="scientific">Ralstonia edaphi</name>
    <dbReference type="NCBI Taxonomy" id="3058599"/>
    <lineage>
        <taxon>Bacteria</taxon>
        <taxon>Pseudomonadati</taxon>
        <taxon>Pseudomonadota</taxon>
        <taxon>Betaproteobacteria</taxon>
        <taxon>Burkholderiales</taxon>
        <taxon>Burkholderiaceae</taxon>
        <taxon>Ralstonia</taxon>
    </lineage>
</organism>
<dbReference type="Gene3D" id="3.30.300.250">
    <property type="match status" value="1"/>
</dbReference>
<name>A0AB72X4V6_9RALS</name>
<dbReference type="EMBL" id="CATWHI010000002">
    <property type="protein sequence ID" value="CAJ0739456.1"/>
    <property type="molecule type" value="Genomic_DNA"/>
</dbReference>
<proteinExistence type="predicted"/>
<gene>
    <name evidence="1" type="ORF">R16034_01645</name>
</gene>
<sequence length="216" mass="23126">MPGALRASHPDSFFNKIVAPWAKRMSVTQHTAIHTGLDVKGRHRRAHASCILALALPLLSSPVWAQSTPLATAMQELTPLARMLVGAATGRSTAAAGVPALTGPARNADRALAQACAEINRFTPVPLDRETSLAQCSLAQKKNLVFVITLTNYAAHSAASQGFRLNFVPILQKNICNNGDVRILTRLGLSLVYRYRGNDHETVGDVPINESICGAL</sequence>
<dbReference type="AlphaFoldDB" id="A0AB72X4V6"/>
<protein>
    <submittedName>
        <fullName evidence="1">Uncharacterized protein</fullName>
    </submittedName>
</protein>
<evidence type="ECO:0000313" key="2">
    <source>
        <dbReference type="Proteomes" id="UP001189225"/>
    </source>
</evidence>
<accession>A0AB72X4V6</accession>
<keyword evidence="2" id="KW-1185">Reference proteome</keyword>
<comment type="caution">
    <text evidence="1">The sequence shown here is derived from an EMBL/GenBank/DDBJ whole genome shotgun (WGS) entry which is preliminary data.</text>
</comment>